<organism evidence="3 4">
    <name type="scientific">Metabacillus herbersteinensis</name>
    <dbReference type="NCBI Taxonomy" id="283816"/>
    <lineage>
        <taxon>Bacteria</taxon>
        <taxon>Bacillati</taxon>
        <taxon>Bacillota</taxon>
        <taxon>Bacilli</taxon>
        <taxon>Bacillales</taxon>
        <taxon>Bacillaceae</taxon>
        <taxon>Metabacillus</taxon>
    </lineage>
</organism>
<keyword evidence="1" id="KW-0812">Transmembrane</keyword>
<feature type="transmembrane region" description="Helical" evidence="1">
    <location>
        <begin position="40"/>
        <end position="58"/>
    </location>
</feature>
<dbReference type="EMBL" id="JBHLVO010000040">
    <property type="protein sequence ID" value="MFC0274612.1"/>
    <property type="molecule type" value="Genomic_DNA"/>
</dbReference>
<sequence length="153" mass="17175">MSKLFDRYTGILFFAVGLMFVIESLKLSQSAYGSVIGPNIFPMSLGSVLILLSTRLVYETFRYVDVNKNSAKLDYKRLVIILVAAILYAALLETLGYVITTFLFLLVGFQTMEKGRLWVSFLIAGCFSIGVYYLFVVILQGTLPAFPSWMSFS</sequence>
<evidence type="ECO:0000256" key="1">
    <source>
        <dbReference type="SAM" id="Phobius"/>
    </source>
</evidence>
<feature type="transmembrane region" description="Helical" evidence="1">
    <location>
        <begin position="117"/>
        <end position="139"/>
    </location>
</feature>
<dbReference type="InterPro" id="IPR009936">
    <property type="entry name" value="DUF1468"/>
</dbReference>
<keyword evidence="4" id="KW-1185">Reference proteome</keyword>
<keyword evidence="1" id="KW-1133">Transmembrane helix</keyword>
<dbReference type="Proteomes" id="UP001589854">
    <property type="component" value="Unassembled WGS sequence"/>
</dbReference>
<evidence type="ECO:0000259" key="2">
    <source>
        <dbReference type="Pfam" id="PF07331"/>
    </source>
</evidence>
<gene>
    <name evidence="3" type="ORF">ACFFIX_25120</name>
</gene>
<feature type="transmembrane region" description="Helical" evidence="1">
    <location>
        <begin position="78"/>
        <end position="105"/>
    </location>
</feature>
<name>A0ABV6GLN9_9BACI</name>
<reference evidence="3 4" key="1">
    <citation type="submission" date="2024-09" db="EMBL/GenBank/DDBJ databases">
        <authorList>
            <person name="Sun Q."/>
            <person name="Mori K."/>
        </authorList>
    </citation>
    <scope>NUCLEOTIDE SEQUENCE [LARGE SCALE GENOMIC DNA]</scope>
    <source>
        <strain evidence="3 4">CCM 7228</strain>
    </source>
</reference>
<dbReference type="RefSeq" id="WP_378939038.1">
    <property type="nucleotide sequence ID" value="NZ_JBHLVO010000040.1"/>
</dbReference>
<evidence type="ECO:0000313" key="4">
    <source>
        <dbReference type="Proteomes" id="UP001589854"/>
    </source>
</evidence>
<dbReference type="Pfam" id="PF07331">
    <property type="entry name" value="TctB"/>
    <property type="match status" value="1"/>
</dbReference>
<feature type="domain" description="DUF1468" evidence="2">
    <location>
        <begin position="9"/>
        <end position="144"/>
    </location>
</feature>
<protein>
    <submittedName>
        <fullName evidence="3">Tripartite tricarboxylate transporter TctB family protein</fullName>
    </submittedName>
</protein>
<accession>A0ABV6GLN9</accession>
<proteinExistence type="predicted"/>
<comment type="caution">
    <text evidence="3">The sequence shown here is derived from an EMBL/GenBank/DDBJ whole genome shotgun (WGS) entry which is preliminary data.</text>
</comment>
<keyword evidence="1" id="KW-0472">Membrane</keyword>
<evidence type="ECO:0000313" key="3">
    <source>
        <dbReference type="EMBL" id="MFC0274612.1"/>
    </source>
</evidence>